<dbReference type="EMBL" id="MIKC01000001">
    <property type="protein sequence ID" value="OEG23802.1"/>
    <property type="molecule type" value="Genomic_DNA"/>
</dbReference>
<sequence length="246" mass="26559">MRLEGKIALITGASMGMGKEHATLFSKEGATVYIADIDDEKGSKTAAALGDKAHFLHLVVTKEEQWQAAIEQIEKEKGVLDILVNNAGISVFNELINTSQEEFMRTIEINQLSVFLGMKTAVSLMEKSRSASIINISSIEGFEGSIGGYGYVSSKFAVRGLTKCAALEFADKNIRVNSVHPGGVITPMVTQATGEQKKAIEQFEQTIPMKRMAEPKEISKLVLFLASDDSSYSTGSEFIADGGILA</sequence>
<dbReference type="Pfam" id="PF13561">
    <property type="entry name" value="adh_short_C2"/>
    <property type="match status" value="1"/>
</dbReference>
<accession>A0A1E5HFT3</accession>
<comment type="similarity">
    <text evidence="1">Belongs to the short-chain dehydrogenases/reductases (SDR) family.</text>
</comment>
<dbReference type="NCBIfam" id="NF005559">
    <property type="entry name" value="PRK07231.1"/>
    <property type="match status" value="1"/>
</dbReference>
<dbReference type="InterPro" id="IPR036291">
    <property type="entry name" value="NAD(P)-bd_dom_sf"/>
</dbReference>
<dbReference type="Gene3D" id="3.40.50.720">
    <property type="entry name" value="NAD(P)-binding Rossmann-like Domain"/>
    <property type="match status" value="1"/>
</dbReference>
<dbReference type="OrthoDB" id="9803333at2"/>
<dbReference type="InterPro" id="IPR020904">
    <property type="entry name" value="Sc_DH/Rdtase_CS"/>
</dbReference>
<dbReference type="GO" id="GO:0016491">
    <property type="term" value="F:oxidoreductase activity"/>
    <property type="evidence" value="ECO:0007669"/>
    <property type="project" value="UniProtKB-KW"/>
</dbReference>
<dbReference type="PRINTS" id="PR00081">
    <property type="entry name" value="GDHRDH"/>
</dbReference>
<dbReference type="SUPFAM" id="SSF51735">
    <property type="entry name" value="NAD(P)-binding Rossmann-fold domains"/>
    <property type="match status" value="1"/>
</dbReference>
<dbReference type="FunFam" id="3.40.50.720:FF:000084">
    <property type="entry name" value="Short-chain dehydrogenase reductase"/>
    <property type="match status" value="1"/>
</dbReference>
<comment type="caution">
    <text evidence="3">The sequence shown here is derived from an EMBL/GenBank/DDBJ whole genome shotgun (WGS) entry which is preliminary data.</text>
</comment>
<dbReference type="PANTHER" id="PTHR24321:SF8">
    <property type="entry name" value="ESTRADIOL 17-BETA-DEHYDROGENASE 8-RELATED"/>
    <property type="match status" value="1"/>
</dbReference>
<keyword evidence="2" id="KW-0560">Oxidoreductase</keyword>
<dbReference type="PANTHER" id="PTHR24321">
    <property type="entry name" value="DEHYDROGENASES, SHORT CHAIN"/>
    <property type="match status" value="1"/>
</dbReference>
<evidence type="ECO:0000256" key="2">
    <source>
        <dbReference type="ARBA" id="ARBA00023002"/>
    </source>
</evidence>
<dbReference type="PROSITE" id="PS00061">
    <property type="entry name" value="ADH_SHORT"/>
    <property type="match status" value="1"/>
</dbReference>
<dbReference type="PRINTS" id="PR00080">
    <property type="entry name" value="SDRFAMILY"/>
</dbReference>
<reference evidence="4" key="1">
    <citation type="submission" date="2016-09" db="EMBL/GenBank/DDBJ databases">
        <authorList>
            <person name="Gulvik C.A."/>
        </authorList>
    </citation>
    <scope>NUCLEOTIDE SEQUENCE [LARGE SCALE GENOMIC DNA]</scope>
    <source>
        <strain evidence="4">LMG 26676</strain>
    </source>
</reference>
<gene>
    <name evidence="3" type="ORF">BCR24_00135</name>
</gene>
<dbReference type="GO" id="GO:0008206">
    <property type="term" value="P:bile acid metabolic process"/>
    <property type="evidence" value="ECO:0007669"/>
    <property type="project" value="UniProtKB-ARBA"/>
</dbReference>
<evidence type="ECO:0000313" key="4">
    <source>
        <dbReference type="Proteomes" id="UP000094469"/>
    </source>
</evidence>
<name>A0A1E5HFT3_9ENTE</name>
<protein>
    <submittedName>
        <fullName evidence="3">3-alpha-hydroxysteroid dehydrogenase</fullName>
    </submittedName>
</protein>
<dbReference type="RefSeq" id="WP_069638536.1">
    <property type="nucleotide sequence ID" value="NZ_JAFBEZ010000003.1"/>
</dbReference>
<evidence type="ECO:0000313" key="3">
    <source>
        <dbReference type="EMBL" id="OEG23802.1"/>
    </source>
</evidence>
<dbReference type="AlphaFoldDB" id="A0A1E5HFT3"/>
<organism evidence="3 4">
    <name type="scientific">Enterococcus ureilyticus</name>
    <dbReference type="NCBI Taxonomy" id="1131292"/>
    <lineage>
        <taxon>Bacteria</taxon>
        <taxon>Bacillati</taxon>
        <taxon>Bacillota</taxon>
        <taxon>Bacilli</taxon>
        <taxon>Lactobacillales</taxon>
        <taxon>Enterococcaceae</taxon>
        <taxon>Enterococcus</taxon>
    </lineage>
</organism>
<dbReference type="Proteomes" id="UP000094469">
    <property type="component" value="Unassembled WGS sequence"/>
</dbReference>
<evidence type="ECO:0000256" key="1">
    <source>
        <dbReference type="ARBA" id="ARBA00006484"/>
    </source>
</evidence>
<proteinExistence type="inferred from homology"/>
<dbReference type="STRING" id="1131292.BCR24_00135"/>
<keyword evidence="4" id="KW-1185">Reference proteome</keyword>
<dbReference type="InterPro" id="IPR002347">
    <property type="entry name" value="SDR_fam"/>
</dbReference>